<dbReference type="OrthoDB" id="42403at2759"/>
<accession>K0SDV1</accession>
<evidence type="ECO:0008006" key="3">
    <source>
        <dbReference type="Google" id="ProtNLM"/>
    </source>
</evidence>
<name>K0SDV1_THAOC</name>
<evidence type="ECO:0000313" key="2">
    <source>
        <dbReference type="Proteomes" id="UP000266841"/>
    </source>
</evidence>
<dbReference type="InterPro" id="IPR029063">
    <property type="entry name" value="SAM-dependent_MTases_sf"/>
</dbReference>
<reference evidence="1 2" key="1">
    <citation type="journal article" date="2012" name="Genome Biol.">
        <title>Genome and low-iron response of an oceanic diatom adapted to chronic iron limitation.</title>
        <authorList>
            <person name="Lommer M."/>
            <person name="Specht M."/>
            <person name="Roy A.S."/>
            <person name="Kraemer L."/>
            <person name="Andreson R."/>
            <person name="Gutowska M.A."/>
            <person name="Wolf J."/>
            <person name="Bergner S.V."/>
            <person name="Schilhabel M.B."/>
            <person name="Klostermeier U.C."/>
            <person name="Beiko R.G."/>
            <person name="Rosenstiel P."/>
            <person name="Hippler M."/>
            <person name="Laroche J."/>
        </authorList>
    </citation>
    <scope>NUCLEOTIDE SEQUENCE [LARGE SCALE GENOMIC DNA]</scope>
    <source>
        <strain evidence="1 2">CCMP1005</strain>
    </source>
</reference>
<proteinExistence type="predicted"/>
<evidence type="ECO:0000313" key="1">
    <source>
        <dbReference type="EMBL" id="EJK64248.1"/>
    </source>
</evidence>
<keyword evidence="2" id="KW-1185">Reference proteome</keyword>
<dbReference type="Gene3D" id="3.40.50.150">
    <property type="entry name" value="Vaccinia Virus protein VP39"/>
    <property type="match status" value="1"/>
</dbReference>
<organism evidence="1 2">
    <name type="scientific">Thalassiosira oceanica</name>
    <name type="common">Marine diatom</name>
    <dbReference type="NCBI Taxonomy" id="159749"/>
    <lineage>
        <taxon>Eukaryota</taxon>
        <taxon>Sar</taxon>
        <taxon>Stramenopiles</taxon>
        <taxon>Ochrophyta</taxon>
        <taxon>Bacillariophyta</taxon>
        <taxon>Coscinodiscophyceae</taxon>
        <taxon>Thalassiosirophycidae</taxon>
        <taxon>Thalassiosirales</taxon>
        <taxon>Thalassiosiraceae</taxon>
        <taxon>Thalassiosira</taxon>
    </lineage>
</organism>
<dbReference type="AlphaFoldDB" id="K0SDV1"/>
<dbReference type="eggNOG" id="ENOG502SB9Q">
    <property type="taxonomic scope" value="Eukaryota"/>
</dbReference>
<gene>
    <name evidence="1" type="ORF">THAOC_15038</name>
</gene>
<comment type="caution">
    <text evidence="1">The sequence shown here is derived from an EMBL/GenBank/DDBJ whole genome shotgun (WGS) entry which is preliminary data.</text>
</comment>
<dbReference type="EMBL" id="AGNL01017485">
    <property type="protein sequence ID" value="EJK64248.1"/>
    <property type="molecule type" value="Genomic_DNA"/>
</dbReference>
<dbReference type="Proteomes" id="UP000266841">
    <property type="component" value="Unassembled WGS sequence"/>
</dbReference>
<dbReference type="SUPFAM" id="SSF53335">
    <property type="entry name" value="S-adenosyl-L-methionine-dependent methyltransferases"/>
    <property type="match status" value="1"/>
</dbReference>
<sequence length="385" mass="42566">MLVVVNMIGSKLVCCFIAQYLVTSLALIRDTSQVKVSRLYNHQAGVTTGEERVRTIPFVTTVSTAEHGRALSSLLLPEDRVLELGSQLDTNTRTILDKVSGQGRGVFVDVKRTETLSGRSCQGSRDADMFSGSETRGNTEYIEIESFSQWKSVLDGRHFDVLVLDSAMLGNTLSLTTIQTVFEFVNDQCRRGNQPRTVIVKSKTINSLARRLIHSQRLQDGSIQRNLKAPARDGKPYIVASPHAIKPTDECIEIGCFSGRTTNLVDEAARYCIGVDIGPKIIRRAKNERPHLHFEVGDGWNCNDLLRMKRNKLGPTADIDDILSGFDVVYADIGGLSGPDGTLESLSLLDALSYSLRPRCIVIKSLCMRRLASSLRPYATMEKSL</sequence>
<protein>
    <recommendedName>
        <fullName evidence="3">Methyltransferase domain-containing protein</fullName>
    </recommendedName>
</protein>